<dbReference type="NCBIfam" id="NF005996">
    <property type="entry name" value="PRK08123.1"/>
    <property type="match status" value="1"/>
</dbReference>
<dbReference type="InterPro" id="IPR004013">
    <property type="entry name" value="PHP_dom"/>
</dbReference>
<evidence type="ECO:0000259" key="9">
    <source>
        <dbReference type="Pfam" id="PF02811"/>
    </source>
</evidence>
<sequence length="267" mass="31306">MTEKNMRLRDGHIHSPFCPHGTSDSLESYVEEALKHNLVEISFTEHMPFPCYFIEDRKFQDECATPKDRMNDYFYAVSKIKEKYEDKIKINLGMEVDFIDGLEEKTIGLLNEYGPSMEDGILSVHFIKIGEEYTAIDWKEGFEKALTYYGSVEKVYDKYYETLLKAVKYDLGEYKPKRIGHPNLIRIFNKLYPIEYKNYDLLEELAAAIKSRDYEVDVNTAGLRKPYCGEVYVSNVFKDLVDRYEIRKVYGSDSHTSKDVARDFDKE</sequence>
<evidence type="ECO:0000256" key="1">
    <source>
        <dbReference type="ARBA" id="ARBA00004970"/>
    </source>
</evidence>
<dbReference type="NCBIfam" id="TIGR01856">
    <property type="entry name" value="hisJ_fam"/>
    <property type="match status" value="1"/>
</dbReference>
<dbReference type="SUPFAM" id="SSF89550">
    <property type="entry name" value="PHP domain-like"/>
    <property type="match status" value="1"/>
</dbReference>
<evidence type="ECO:0000256" key="5">
    <source>
        <dbReference type="ARBA" id="ARBA00022801"/>
    </source>
</evidence>
<dbReference type="GO" id="GO:0000105">
    <property type="term" value="P:L-histidine biosynthetic process"/>
    <property type="evidence" value="ECO:0007669"/>
    <property type="project" value="UniProtKB-UniRule"/>
</dbReference>
<keyword evidence="5 8" id="KW-0378">Hydrolase</keyword>
<dbReference type="InterPro" id="IPR016195">
    <property type="entry name" value="Pol/histidinol_Pase-like"/>
</dbReference>
<comment type="catalytic activity">
    <reaction evidence="7 8">
        <text>L-histidinol phosphate + H2O = L-histidinol + phosphate</text>
        <dbReference type="Rhea" id="RHEA:14465"/>
        <dbReference type="ChEBI" id="CHEBI:15377"/>
        <dbReference type="ChEBI" id="CHEBI:43474"/>
        <dbReference type="ChEBI" id="CHEBI:57699"/>
        <dbReference type="ChEBI" id="CHEBI:57980"/>
        <dbReference type="EC" id="3.1.3.15"/>
    </reaction>
</comment>
<dbReference type="EMBL" id="LRDH01000138">
    <property type="protein sequence ID" value="PPV12613.1"/>
    <property type="molecule type" value="Genomic_DNA"/>
</dbReference>
<reference evidence="10 11" key="1">
    <citation type="submission" date="2016-01" db="EMBL/GenBank/DDBJ databases">
        <title>Characterization of the Clostridium difficile lineages that are prevalent in Hong Kong and China.</title>
        <authorList>
            <person name="Kwok J.S.-L."/>
            <person name="Lam W.-Y."/>
            <person name="Ip M."/>
            <person name="Chan T.-F."/>
            <person name="Hawkey P.M."/>
            <person name="Tsui S.K.-W."/>
        </authorList>
    </citation>
    <scope>NUCLEOTIDE SEQUENCE [LARGE SCALE GENOMIC DNA]</scope>
    <source>
        <strain evidence="10 11">300064</strain>
    </source>
</reference>
<dbReference type="Proteomes" id="UP000238081">
    <property type="component" value="Unassembled WGS sequence"/>
</dbReference>
<dbReference type="RefSeq" id="WP_043662728.1">
    <property type="nucleotide sequence ID" value="NZ_JSEG01000004.1"/>
</dbReference>
<comment type="caution">
    <text evidence="10">The sequence shown here is derived from an EMBL/GenBank/DDBJ whole genome shotgun (WGS) entry which is preliminary data.</text>
</comment>
<dbReference type="UniPathway" id="UPA00031">
    <property type="reaction ID" value="UER00013"/>
</dbReference>
<dbReference type="Gene3D" id="3.20.20.140">
    <property type="entry name" value="Metal-dependent hydrolases"/>
    <property type="match status" value="1"/>
</dbReference>
<evidence type="ECO:0000313" key="11">
    <source>
        <dbReference type="Proteomes" id="UP000238081"/>
    </source>
</evidence>
<evidence type="ECO:0000313" key="10">
    <source>
        <dbReference type="EMBL" id="PPV12613.1"/>
    </source>
</evidence>
<dbReference type="CDD" id="cd12110">
    <property type="entry name" value="PHP_HisPPase_Hisj_like"/>
    <property type="match status" value="1"/>
</dbReference>
<dbReference type="AlphaFoldDB" id="A0A2S7F6S4"/>
<gene>
    <name evidence="10" type="ORF">AWN73_18400</name>
</gene>
<evidence type="ECO:0000256" key="4">
    <source>
        <dbReference type="ARBA" id="ARBA00022605"/>
    </source>
</evidence>
<dbReference type="EC" id="3.1.3.15" evidence="3 8"/>
<dbReference type="PANTHER" id="PTHR21039">
    <property type="entry name" value="HISTIDINOL PHOSPHATASE-RELATED"/>
    <property type="match status" value="1"/>
</dbReference>
<dbReference type="GO" id="GO:0004401">
    <property type="term" value="F:histidinol-phosphatase activity"/>
    <property type="evidence" value="ECO:0007669"/>
    <property type="project" value="UniProtKB-UniRule"/>
</dbReference>
<dbReference type="Pfam" id="PF02811">
    <property type="entry name" value="PHP"/>
    <property type="match status" value="1"/>
</dbReference>
<evidence type="ECO:0000256" key="8">
    <source>
        <dbReference type="RuleBase" id="RU366003"/>
    </source>
</evidence>
<comment type="pathway">
    <text evidence="1 8">Amino-acid biosynthesis; L-histidine biosynthesis; L-histidine from 5-phospho-alpha-D-ribose 1-diphosphate: step 8/9.</text>
</comment>
<dbReference type="InterPro" id="IPR010140">
    <property type="entry name" value="Histidinol_P_phosphatase_HisJ"/>
</dbReference>
<evidence type="ECO:0000256" key="2">
    <source>
        <dbReference type="ARBA" id="ARBA00009152"/>
    </source>
</evidence>
<name>A0A2S7F6S4_CLOBU</name>
<protein>
    <recommendedName>
        <fullName evidence="3 8">Histidinol-phosphatase</fullName>
        <shortName evidence="8">HolPase</shortName>
        <ecNumber evidence="3 8">3.1.3.15</ecNumber>
    </recommendedName>
</protein>
<dbReference type="PANTHER" id="PTHR21039:SF0">
    <property type="entry name" value="HISTIDINOL-PHOSPHATASE"/>
    <property type="match status" value="1"/>
</dbReference>
<organism evidence="10 11">
    <name type="scientific">Clostridium butyricum</name>
    <dbReference type="NCBI Taxonomy" id="1492"/>
    <lineage>
        <taxon>Bacteria</taxon>
        <taxon>Bacillati</taxon>
        <taxon>Bacillota</taxon>
        <taxon>Clostridia</taxon>
        <taxon>Eubacteriales</taxon>
        <taxon>Clostridiaceae</taxon>
        <taxon>Clostridium</taxon>
    </lineage>
</organism>
<dbReference type="GO" id="GO:0005737">
    <property type="term" value="C:cytoplasm"/>
    <property type="evidence" value="ECO:0007669"/>
    <property type="project" value="TreeGrafter"/>
</dbReference>
<evidence type="ECO:0000256" key="3">
    <source>
        <dbReference type="ARBA" id="ARBA00013085"/>
    </source>
</evidence>
<evidence type="ECO:0000256" key="6">
    <source>
        <dbReference type="ARBA" id="ARBA00023102"/>
    </source>
</evidence>
<keyword evidence="6 8" id="KW-0368">Histidine biosynthesis</keyword>
<accession>A0A2S7F6S4</accession>
<keyword evidence="4 8" id="KW-0028">Amino-acid biosynthesis</keyword>
<evidence type="ECO:0000256" key="7">
    <source>
        <dbReference type="ARBA" id="ARBA00049158"/>
    </source>
</evidence>
<proteinExistence type="inferred from homology"/>
<comment type="similarity">
    <text evidence="2 8">Belongs to the PHP hydrolase family. HisK subfamily.</text>
</comment>
<feature type="domain" description="PHP" evidence="9">
    <location>
        <begin position="10"/>
        <end position="221"/>
    </location>
</feature>